<dbReference type="InterPro" id="IPR026082">
    <property type="entry name" value="ABCA"/>
</dbReference>
<organism evidence="7 8">
    <name type="scientific">Rhipicephalus microplus</name>
    <name type="common">Cattle tick</name>
    <name type="synonym">Boophilus microplus</name>
    <dbReference type="NCBI Taxonomy" id="6941"/>
    <lineage>
        <taxon>Eukaryota</taxon>
        <taxon>Metazoa</taxon>
        <taxon>Ecdysozoa</taxon>
        <taxon>Arthropoda</taxon>
        <taxon>Chelicerata</taxon>
        <taxon>Arachnida</taxon>
        <taxon>Acari</taxon>
        <taxon>Parasitiformes</taxon>
        <taxon>Ixodida</taxon>
        <taxon>Ixodoidea</taxon>
        <taxon>Ixodidae</taxon>
        <taxon>Rhipicephalinae</taxon>
        <taxon>Rhipicephalus</taxon>
        <taxon>Boophilus</taxon>
    </lineage>
</organism>
<evidence type="ECO:0000256" key="1">
    <source>
        <dbReference type="ARBA" id="ARBA00004141"/>
    </source>
</evidence>
<dbReference type="Pfam" id="PF12698">
    <property type="entry name" value="ABC2_membrane_3"/>
    <property type="match status" value="1"/>
</dbReference>
<evidence type="ECO:0000313" key="7">
    <source>
        <dbReference type="EMBL" id="KAH8038311.1"/>
    </source>
</evidence>
<evidence type="ECO:0000313" key="8">
    <source>
        <dbReference type="Proteomes" id="UP000821866"/>
    </source>
</evidence>
<proteinExistence type="predicted"/>
<evidence type="ECO:0000256" key="2">
    <source>
        <dbReference type="ARBA" id="ARBA00022692"/>
    </source>
</evidence>
<dbReference type="GO" id="GO:0016020">
    <property type="term" value="C:membrane"/>
    <property type="evidence" value="ECO:0007669"/>
    <property type="project" value="UniProtKB-SubCell"/>
</dbReference>
<feature type="domain" description="ABC-2 type transporter transmembrane" evidence="6">
    <location>
        <begin position="130"/>
        <end position="371"/>
    </location>
</feature>
<dbReference type="InterPro" id="IPR013525">
    <property type="entry name" value="ABC2_TM"/>
</dbReference>
<comment type="subcellular location">
    <subcellularLocation>
        <location evidence="1">Membrane</location>
        <topology evidence="1">Multi-pass membrane protein</topology>
    </subcellularLocation>
</comment>
<comment type="caution">
    <text evidence="7">The sequence shown here is derived from an EMBL/GenBank/DDBJ whole genome shotgun (WGS) entry which is preliminary data.</text>
</comment>
<dbReference type="VEuPathDB" id="VectorBase:LOC119164264"/>
<reference evidence="7" key="1">
    <citation type="journal article" date="2020" name="Cell">
        <title>Large-Scale Comparative Analyses of Tick Genomes Elucidate Their Genetic Diversity and Vector Capacities.</title>
        <authorList>
            <consortium name="Tick Genome and Microbiome Consortium (TIGMIC)"/>
            <person name="Jia N."/>
            <person name="Wang J."/>
            <person name="Shi W."/>
            <person name="Du L."/>
            <person name="Sun Y."/>
            <person name="Zhan W."/>
            <person name="Jiang J.F."/>
            <person name="Wang Q."/>
            <person name="Zhang B."/>
            <person name="Ji P."/>
            <person name="Bell-Sakyi L."/>
            <person name="Cui X.M."/>
            <person name="Yuan T.T."/>
            <person name="Jiang B.G."/>
            <person name="Yang W.F."/>
            <person name="Lam T.T."/>
            <person name="Chang Q.C."/>
            <person name="Ding S.J."/>
            <person name="Wang X.J."/>
            <person name="Zhu J.G."/>
            <person name="Ruan X.D."/>
            <person name="Zhao L."/>
            <person name="Wei J.T."/>
            <person name="Ye R.Z."/>
            <person name="Que T.C."/>
            <person name="Du C.H."/>
            <person name="Zhou Y.H."/>
            <person name="Cheng J.X."/>
            <person name="Dai P.F."/>
            <person name="Guo W.B."/>
            <person name="Han X.H."/>
            <person name="Huang E.J."/>
            <person name="Li L.F."/>
            <person name="Wei W."/>
            <person name="Gao Y.C."/>
            <person name="Liu J.Z."/>
            <person name="Shao H.Z."/>
            <person name="Wang X."/>
            <person name="Wang C.C."/>
            <person name="Yang T.C."/>
            <person name="Huo Q.B."/>
            <person name="Li W."/>
            <person name="Chen H.Y."/>
            <person name="Chen S.E."/>
            <person name="Zhou L.G."/>
            <person name="Ni X.B."/>
            <person name="Tian J.H."/>
            <person name="Sheng Y."/>
            <person name="Liu T."/>
            <person name="Pan Y.S."/>
            <person name="Xia L.Y."/>
            <person name="Li J."/>
            <person name="Zhao F."/>
            <person name="Cao W.C."/>
        </authorList>
    </citation>
    <scope>NUCLEOTIDE SEQUENCE</scope>
    <source>
        <strain evidence="7">Rmic-2018</strain>
    </source>
</reference>
<keyword evidence="4 5" id="KW-0472">Membrane</keyword>
<feature type="transmembrane region" description="Helical" evidence="5">
    <location>
        <begin position="354"/>
        <end position="377"/>
    </location>
</feature>
<evidence type="ECO:0000256" key="3">
    <source>
        <dbReference type="ARBA" id="ARBA00022989"/>
    </source>
</evidence>
<dbReference type="PANTHER" id="PTHR19229:SF250">
    <property type="entry name" value="ABC TRANSPORTER DOMAIN-CONTAINING PROTEIN-RELATED"/>
    <property type="match status" value="1"/>
</dbReference>
<dbReference type="GO" id="GO:0140359">
    <property type="term" value="F:ABC-type transporter activity"/>
    <property type="evidence" value="ECO:0007669"/>
    <property type="project" value="InterPro"/>
</dbReference>
<dbReference type="GO" id="GO:0005319">
    <property type="term" value="F:lipid transporter activity"/>
    <property type="evidence" value="ECO:0007669"/>
    <property type="project" value="TreeGrafter"/>
</dbReference>
<evidence type="ECO:0000256" key="5">
    <source>
        <dbReference type="SAM" id="Phobius"/>
    </source>
</evidence>
<protein>
    <recommendedName>
        <fullName evidence="6">ABC-2 type transporter transmembrane domain-containing protein</fullName>
    </recommendedName>
</protein>
<name>A0A9J6EVT5_RHIMP</name>
<evidence type="ECO:0000259" key="6">
    <source>
        <dbReference type="Pfam" id="PF12698"/>
    </source>
</evidence>
<sequence>MGVLCTHLGLLVWKCYVIVLKRHWVAFAMELLAPAAVSLTLVFARQNMEYAHVRNVTHFEPFSLQRLPPRFHVPPPSASRWLLLYAPETNATRAVLEALAENSNPPLAGYVTEGFLYLQRQVFRHTLEYLQTQEQHHPDRNLPVTHLRLQRFPLPPHSVDGFYFIVQYFLPIIVLLSYIYPALAAVRQVGYEKESGMKDLLEMMGVNPWLNYAAWFITTVAVMTASSGLLVIVVSAPISSNGPVLRNSDPAVFFLLLVAYSASTTSFSFFVGSFFNNANTSAAALAVAYISTFSPFLFFFSLNNDHTLPTLVAACLLCNTALPVGITVTTLLEASGDGIQWRNMDVNPNPGQSLSLMSVILLLIFDTFMYIVVLWYVEVLAASQPRISWRRSLVKRQGNQCCYRVQPEDLATSAADAEKKDAAQKKNSEIFFEEFVSKEPAGVRLVNLTKAR</sequence>
<feature type="transmembrane region" description="Helical" evidence="5">
    <location>
        <begin position="212"/>
        <end position="239"/>
    </location>
</feature>
<keyword evidence="2 5" id="KW-0812">Transmembrane</keyword>
<feature type="transmembrane region" description="Helical" evidence="5">
    <location>
        <begin position="24"/>
        <end position="44"/>
    </location>
</feature>
<keyword evidence="3 5" id="KW-1133">Transmembrane helix</keyword>
<accession>A0A9J6EVT5</accession>
<reference evidence="7" key="2">
    <citation type="submission" date="2021-09" db="EMBL/GenBank/DDBJ databases">
        <authorList>
            <person name="Jia N."/>
            <person name="Wang J."/>
            <person name="Shi W."/>
            <person name="Du L."/>
            <person name="Sun Y."/>
            <person name="Zhan W."/>
            <person name="Jiang J."/>
            <person name="Wang Q."/>
            <person name="Zhang B."/>
            <person name="Ji P."/>
            <person name="Sakyi L.B."/>
            <person name="Cui X."/>
            <person name="Yuan T."/>
            <person name="Jiang B."/>
            <person name="Yang W."/>
            <person name="Lam T.T.-Y."/>
            <person name="Chang Q."/>
            <person name="Ding S."/>
            <person name="Wang X."/>
            <person name="Zhu J."/>
            <person name="Ruan X."/>
            <person name="Zhao L."/>
            <person name="Wei J."/>
            <person name="Que T."/>
            <person name="Du C."/>
            <person name="Cheng J."/>
            <person name="Dai P."/>
            <person name="Han X."/>
            <person name="Huang E."/>
            <person name="Gao Y."/>
            <person name="Liu J."/>
            <person name="Shao H."/>
            <person name="Ye R."/>
            <person name="Li L."/>
            <person name="Wei W."/>
            <person name="Wang X."/>
            <person name="Wang C."/>
            <person name="Huo Q."/>
            <person name="Li W."/>
            <person name="Guo W."/>
            <person name="Chen H."/>
            <person name="Chen S."/>
            <person name="Zhou L."/>
            <person name="Zhou L."/>
            <person name="Ni X."/>
            <person name="Tian J."/>
            <person name="Zhou Y."/>
            <person name="Sheng Y."/>
            <person name="Liu T."/>
            <person name="Pan Y."/>
            <person name="Xia L."/>
            <person name="Li J."/>
            <person name="Zhao F."/>
            <person name="Cao W."/>
        </authorList>
    </citation>
    <scope>NUCLEOTIDE SEQUENCE</scope>
    <source>
        <strain evidence="7">Rmic-2018</strain>
        <tissue evidence="7">Larvae</tissue>
    </source>
</reference>
<feature type="transmembrane region" description="Helical" evidence="5">
    <location>
        <begin position="251"/>
        <end position="275"/>
    </location>
</feature>
<feature type="transmembrane region" description="Helical" evidence="5">
    <location>
        <begin position="161"/>
        <end position="180"/>
    </location>
</feature>
<dbReference type="Proteomes" id="UP000821866">
    <property type="component" value="Chromosome 1"/>
</dbReference>
<feature type="transmembrane region" description="Helical" evidence="5">
    <location>
        <begin position="281"/>
        <end position="299"/>
    </location>
</feature>
<dbReference type="AlphaFoldDB" id="A0A9J6EVT5"/>
<feature type="transmembrane region" description="Helical" evidence="5">
    <location>
        <begin position="311"/>
        <end position="334"/>
    </location>
</feature>
<dbReference type="PANTHER" id="PTHR19229">
    <property type="entry name" value="ATP-BINDING CASSETTE TRANSPORTER SUBFAMILY A ABCA"/>
    <property type="match status" value="1"/>
</dbReference>
<dbReference type="EMBL" id="JABSTU010000001">
    <property type="protein sequence ID" value="KAH8038311.1"/>
    <property type="molecule type" value="Genomic_DNA"/>
</dbReference>
<gene>
    <name evidence="7" type="ORF">HPB51_000743</name>
</gene>
<evidence type="ECO:0000256" key="4">
    <source>
        <dbReference type="ARBA" id="ARBA00023136"/>
    </source>
</evidence>
<keyword evidence="8" id="KW-1185">Reference proteome</keyword>